<dbReference type="OrthoDB" id="9785911at2"/>
<dbReference type="InterPro" id="IPR003447">
    <property type="entry name" value="FEMABX"/>
</dbReference>
<keyword evidence="5" id="KW-0573">Peptidoglycan synthesis</keyword>
<name>A0A0C2HBZ7_9STAP</name>
<keyword evidence="4" id="KW-0133">Cell shape</keyword>
<evidence type="ECO:0000256" key="9">
    <source>
        <dbReference type="ARBA" id="ARBA00040679"/>
    </source>
</evidence>
<dbReference type="PANTHER" id="PTHR36174">
    <property type="entry name" value="LIPID II:GLYCINE GLYCYLTRANSFERASE"/>
    <property type="match status" value="1"/>
</dbReference>
<dbReference type="GO" id="GO:0071555">
    <property type="term" value="P:cell wall organization"/>
    <property type="evidence" value="ECO:0007669"/>
    <property type="project" value="UniProtKB-KW"/>
</dbReference>
<dbReference type="RefSeq" id="WP_040105357.1">
    <property type="nucleotide sequence ID" value="NZ_JABEVU030000001.1"/>
</dbReference>
<reference evidence="14" key="3">
    <citation type="submission" date="2020-04" db="EMBL/GenBank/DDBJ databases">
        <authorList>
            <person name="Tanveer F."/>
            <person name="Xie Y."/>
            <person name="Shinwari Z.K."/>
        </authorList>
    </citation>
    <scope>NUCLEOTIDE SEQUENCE</scope>
    <source>
        <strain evidence="14">MOSEL-ME25</strain>
    </source>
</reference>
<keyword evidence="16" id="KW-1185">Reference proteome</keyword>
<dbReference type="PROSITE" id="PS51191">
    <property type="entry name" value="FEMABX"/>
    <property type="match status" value="1"/>
</dbReference>
<evidence type="ECO:0000256" key="1">
    <source>
        <dbReference type="ARBA" id="ARBA00004496"/>
    </source>
</evidence>
<dbReference type="GO" id="GO:0016755">
    <property type="term" value="F:aminoacyltransferase activity"/>
    <property type="evidence" value="ECO:0007669"/>
    <property type="project" value="InterPro"/>
</dbReference>
<keyword evidence="6 13" id="KW-0012">Acyltransferase</keyword>
<evidence type="ECO:0000256" key="5">
    <source>
        <dbReference type="ARBA" id="ARBA00022984"/>
    </source>
</evidence>
<dbReference type="GO" id="GO:0005737">
    <property type="term" value="C:cytoplasm"/>
    <property type="evidence" value="ECO:0007669"/>
    <property type="project" value="UniProtKB-SubCell"/>
</dbReference>
<reference evidence="14 16" key="4">
    <citation type="submission" date="2022-12" db="EMBL/GenBank/DDBJ databases">
        <title>Genome analysis and biological profiling of marine Salinicoccus roseus MOSEL-ME25.</title>
        <authorList>
            <person name="Mirza F.T."/>
            <person name="Xie Y."/>
            <person name="Shinwari Z.K."/>
        </authorList>
    </citation>
    <scope>NUCLEOTIDE SEQUENCE [LARGE SCALE GENOMIC DNA]</scope>
    <source>
        <strain evidence="14 16">MOSEL-ME25</strain>
    </source>
</reference>
<dbReference type="GO" id="GO:0008360">
    <property type="term" value="P:regulation of cell shape"/>
    <property type="evidence" value="ECO:0007669"/>
    <property type="project" value="UniProtKB-KW"/>
</dbReference>
<reference evidence="16" key="2">
    <citation type="submission" date="2020-04" db="EMBL/GenBank/DDBJ databases">
        <title>Genome analysis and biological profiling of marine Cellulosimicrobium funkei MOSEL-ME6.</title>
        <authorList>
            <person name="Tanveer F."/>
            <person name="Xie Y."/>
            <person name="Shinwari Z.K."/>
        </authorList>
    </citation>
    <scope>NUCLEOTIDE SEQUENCE [LARGE SCALE GENOMIC DNA]</scope>
    <source>
        <strain evidence="16">MOSEL-ME25</strain>
    </source>
</reference>
<evidence type="ECO:0000256" key="11">
    <source>
        <dbReference type="ARBA" id="ARBA00048654"/>
    </source>
</evidence>
<dbReference type="Gene3D" id="1.20.58.90">
    <property type="match status" value="1"/>
</dbReference>
<gene>
    <name evidence="14" type="ORF">F7P68_0005505</name>
    <name evidence="13" type="ORF">SN16_04175</name>
</gene>
<dbReference type="GeneID" id="77844740"/>
<accession>A0A0C2HBZ7</accession>
<comment type="similarity">
    <text evidence="2">Belongs to the FemABX family.</text>
</comment>
<dbReference type="Gene3D" id="3.40.630.30">
    <property type="match status" value="2"/>
</dbReference>
<proteinExistence type="inferred from homology"/>
<evidence type="ECO:0000313" key="15">
    <source>
        <dbReference type="Proteomes" id="UP000031546"/>
    </source>
</evidence>
<dbReference type="InterPro" id="IPR050644">
    <property type="entry name" value="PG_Glycine_Bridge_Synth"/>
</dbReference>
<keyword evidence="3 13" id="KW-0808">Transferase</keyword>
<dbReference type="Pfam" id="PF02388">
    <property type="entry name" value="FemAB"/>
    <property type="match status" value="1"/>
</dbReference>
<evidence type="ECO:0000256" key="8">
    <source>
        <dbReference type="ARBA" id="ARBA00039074"/>
    </source>
</evidence>
<comment type="caution">
    <text evidence="13">The sequence shown here is derived from an EMBL/GenBank/DDBJ whole genome shotgun (WGS) entry which is preliminary data.</text>
</comment>
<evidence type="ECO:0000256" key="3">
    <source>
        <dbReference type="ARBA" id="ARBA00022679"/>
    </source>
</evidence>
<dbReference type="GO" id="GO:0009252">
    <property type="term" value="P:peptidoglycan biosynthetic process"/>
    <property type="evidence" value="ECO:0007669"/>
    <property type="project" value="UniProtKB-KW"/>
</dbReference>
<feature type="coiled-coil region" evidence="12">
    <location>
        <begin position="264"/>
        <end position="294"/>
    </location>
</feature>
<dbReference type="Proteomes" id="UP000527860">
    <property type="component" value="Unassembled WGS sequence"/>
</dbReference>
<dbReference type="InterPro" id="IPR016181">
    <property type="entry name" value="Acyl_CoA_acyltransferase"/>
</dbReference>
<evidence type="ECO:0000256" key="12">
    <source>
        <dbReference type="SAM" id="Coils"/>
    </source>
</evidence>
<protein>
    <recommendedName>
        <fullName evidence="9">Lipid II:glycine glycyltransferase</fullName>
        <ecNumber evidence="8">2.3.2.16</ecNumber>
    </recommendedName>
    <alternativeName>
        <fullName evidence="10">Factor essential for expression of methicillin resistance X</fullName>
    </alternativeName>
</protein>
<reference evidence="13 15" key="1">
    <citation type="submission" date="2015-01" db="EMBL/GenBank/DDBJ databases">
        <title>Genome sequences of high lactate-tolerant strain Salinicoccus roseus W12 with industrial interest.</title>
        <authorList>
            <person name="Wang H."/>
            <person name="Yu B."/>
        </authorList>
    </citation>
    <scope>NUCLEOTIDE SEQUENCE [LARGE SCALE GENOMIC DNA]</scope>
    <source>
        <strain evidence="13 15">W12</strain>
    </source>
</reference>
<evidence type="ECO:0000256" key="6">
    <source>
        <dbReference type="ARBA" id="ARBA00023315"/>
    </source>
</evidence>
<evidence type="ECO:0000256" key="2">
    <source>
        <dbReference type="ARBA" id="ARBA00009943"/>
    </source>
</evidence>
<comment type="subcellular location">
    <subcellularLocation>
        <location evidence="1">Cytoplasm</location>
    </subcellularLocation>
</comment>
<comment type="catalytic activity">
    <reaction evidence="11">
        <text>beta-D-GlcNAc-(1-&gt;4)-Mur2Ac(oyl-L-Ala-D-isoglutaminyl-L-Lys-D-Ala-D-Ala)-di-trans,octa-cis-undecaprenyl diphosphate + glycyl-tRNA(Gly) = beta-D-GlcNAc-(1-&gt;4)-Mur2Ac(oyl-L-Ala-D-isoglutaminyl-L-Lys-(N(6)-Gly)-D-Ala-D-Ala)-di-trans,octa-cis-undecaprenyl diphosphate + tRNA(Gly) + H(+)</text>
        <dbReference type="Rhea" id="RHEA:30435"/>
        <dbReference type="Rhea" id="RHEA-COMP:9664"/>
        <dbReference type="Rhea" id="RHEA-COMP:9683"/>
        <dbReference type="ChEBI" id="CHEBI:15378"/>
        <dbReference type="ChEBI" id="CHEBI:62233"/>
        <dbReference type="ChEBI" id="CHEBI:62234"/>
        <dbReference type="ChEBI" id="CHEBI:78442"/>
        <dbReference type="ChEBI" id="CHEBI:78522"/>
        <dbReference type="EC" id="2.3.2.16"/>
    </reaction>
</comment>
<dbReference type="STRING" id="45670.SN16_04175"/>
<keyword evidence="7" id="KW-0961">Cell wall biogenesis/degradation</keyword>
<dbReference type="EMBL" id="JABEVU030000001">
    <property type="protein sequence ID" value="MDB0579976.1"/>
    <property type="molecule type" value="Genomic_DNA"/>
</dbReference>
<dbReference type="EC" id="2.3.2.16" evidence="8"/>
<evidence type="ECO:0000256" key="10">
    <source>
        <dbReference type="ARBA" id="ARBA00042933"/>
    </source>
</evidence>
<evidence type="ECO:0000256" key="4">
    <source>
        <dbReference type="ARBA" id="ARBA00022960"/>
    </source>
</evidence>
<dbReference type="EMBL" id="JXII01000003">
    <property type="protein sequence ID" value="KIH71245.1"/>
    <property type="molecule type" value="Genomic_DNA"/>
</dbReference>
<evidence type="ECO:0000313" key="16">
    <source>
        <dbReference type="Proteomes" id="UP000527860"/>
    </source>
</evidence>
<dbReference type="Proteomes" id="UP000031546">
    <property type="component" value="Unassembled WGS sequence"/>
</dbReference>
<organism evidence="13 15">
    <name type="scientific">Salinicoccus roseus</name>
    <dbReference type="NCBI Taxonomy" id="45670"/>
    <lineage>
        <taxon>Bacteria</taxon>
        <taxon>Bacillati</taxon>
        <taxon>Bacillota</taxon>
        <taxon>Bacilli</taxon>
        <taxon>Bacillales</taxon>
        <taxon>Staphylococcaceae</taxon>
        <taxon>Salinicoccus</taxon>
    </lineage>
</organism>
<evidence type="ECO:0000313" key="13">
    <source>
        <dbReference type="EMBL" id="KIH71245.1"/>
    </source>
</evidence>
<sequence>MLKLLNLTEDEHDQFIEGHPHGDLLQLTDWARSKQLTGWYSRRFAVGNEADETLGAALLLFKKVPKLNHTLCYISRGFVCDYHDPVLVEFMLKEALKIARDEKAYAIKIDPDLPLDTHRETIGFLESIGFRHRGLKDGMSKDNIQPRQTMVAPIDKDDKELLQSFERNNRTKVRNAIRRGTKVYRAERGDLPTFVRLMKETGQRDGFLTRDITYFESLYDNLHDNGHMELFLVKLMPAEVAASLEVDLGKVGKDLEKAMKKKDGSKKENQIKDLNNRMEKLQKQQQEIEEIKKEHPEGVILSGALLAQSGHKAYYLYGASSDQYREYLPNHHMQYEMMKYARDNGAKTYDFGGVSVSPAEDSPHFGLWQFKKVWGTEVSEKIGEFDYVLHRPLYTLAEVGVPMFQKGKVKLNQTLKALKERR</sequence>
<evidence type="ECO:0000256" key="7">
    <source>
        <dbReference type="ARBA" id="ARBA00023316"/>
    </source>
</evidence>
<dbReference type="PANTHER" id="PTHR36174:SF1">
    <property type="entry name" value="LIPID II:GLYCINE GLYCYLTRANSFERASE"/>
    <property type="match status" value="1"/>
</dbReference>
<keyword evidence="12" id="KW-0175">Coiled coil</keyword>
<evidence type="ECO:0000313" key="14">
    <source>
        <dbReference type="EMBL" id="MDB0579976.1"/>
    </source>
</evidence>
<dbReference type="AlphaFoldDB" id="A0A0C2HBZ7"/>
<dbReference type="SUPFAM" id="SSF55729">
    <property type="entry name" value="Acyl-CoA N-acyltransferases (Nat)"/>
    <property type="match status" value="2"/>
</dbReference>